<dbReference type="Proteomes" id="UP000243579">
    <property type="component" value="Unassembled WGS sequence"/>
</dbReference>
<dbReference type="InterPro" id="IPR017853">
    <property type="entry name" value="GH"/>
</dbReference>
<organism evidence="2 3">
    <name type="scientific">Achlya hypogyna</name>
    <name type="common">Oomycete</name>
    <name type="synonym">Protoachlya hypogyna</name>
    <dbReference type="NCBI Taxonomy" id="1202772"/>
    <lineage>
        <taxon>Eukaryota</taxon>
        <taxon>Sar</taxon>
        <taxon>Stramenopiles</taxon>
        <taxon>Oomycota</taxon>
        <taxon>Saprolegniomycetes</taxon>
        <taxon>Saprolegniales</taxon>
        <taxon>Achlyaceae</taxon>
        <taxon>Achlya</taxon>
    </lineage>
</organism>
<keyword evidence="3" id="KW-1185">Reference proteome</keyword>
<reference evidence="2 3" key="1">
    <citation type="journal article" date="2014" name="Genome Biol. Evol.">
        <title>The secreted proteins of Achlya hypogyna and Thraustotheca clavata identify the ancestral oomycete secretome and reveal gene acquisitions by horizontal gene transfer.</title>
        <authorList>
            <person name="Misner I."/>
            <person name="Blouin N."/>
            <person name="Leonard G."/>
            <person name="Richards T.A."/>
            <person name="Lane C.E."/>
        </authorList>
    </citation>
    <scope>NUCLEOTIDE SEQUENCE [LARGE SCALE GENOMIC DNA]</scope>
    <source>
        <strain evidence="2 3">ATCC 48635</strain>
    </source>
</reference>
<accession>A0A1V9ZSL4</accession>
<feature type="transmembrane region" description="Helical" evidence="1">
    <location>
        <begin position="25"/>
        <end position="43"/>
    </location>
</feature>
<dbReference type="Gene3D" id="3.20.20.80">
    <property type="entry name" value="Glycosidases"/>
    <property type="match status" value="1"/>
</dbReference>
<evidence type="ECO:0000256" key="1">
    <source>
        <dbReference type="SAM" id="Phobius"/>
    </source>
</evidence>
<dbReference type="EMBL" id="JNBR01000024">
    <property type="protein sequence ID" value="OQS00780.1"/>
    <property type="molecule type" value="Genomic_DNA"/>
</dbReference>
<name>A0A1V9ZSL4_ACHHY</name>
<dbReference type="AlphaFoldDB" id="A0A1V9ZSL4"/>
<gene>
    <name evidence="2" type="ORF">ACHHYP_02704</name>
</gene>
<proteinExistence type="predicted"/>
<dbReference type="OrthoDB" id="64959at2759"/>
<evidence type="ECO:0000313" key="2">
    <source>
        <dbReference type="EMBL" id="OQS00780.1"/>
    </source>
</evidence>
<keyword evidence="1" id="KW-0812">Transmembrane</keyword>
<keyword evidence="1" id="KW-0472">Membrane</keyword>
<dbReference type="SUPFAM" id="SSF51445">
    <property type="entry name" value="(Trans)glycosidases"/>
    <property type="match status" value="1"/>
</dbReference>
<evidence type="ECO:0000313" key="3">
    <source>
        <dbReference type="Proteomes" id="UP000243579"/>
    </source>
</evidence>
<comment type="caution">
    <text evidence="2">The sequence shown here is derived from an EMBL/GenBank/DDBJ whole genome shotgun (WGS) entry which is preliminary data.</text>
</comment>
<protein>
    <submittedName>
        <fullName evidence="2">Uncharacterized protein</fullName>
    </submittedName>
</protein>
<sequence>MKGQELPATRAQAKRWYISEDSAGFHWWPLPIALFAISTLLYAGSFSYEQGWLDKFTGNLTRIQFHDPDVLQGGCMAINHKMTWRELRNKASKCARGSYFDPLHNDCYQCSAPMPQDRIFALYWNAETECRDLLLQPDLRFASHVLWTGAKLDTTTGEIVKPTLPADAMHVSRCMMEMRSRCIKQIAVIGGPGVSFATALNSDAKVDAFVASVVQHVTKFKLDGVHIADVGGNDATNGGDWKSNYSPLAVKYMKALRKAFDALTVPNVPALTLSWEEVASAFDATTTSAAGYKGCKQMSDDTGVYRCFNADIAASADFISFQVFGRHQSVELKSLMASKPWAEAVPATKLVINTCSAPSPFCRGAPLAQNDLVSVAKACSDLYKGVGLASGTEDVVKNHGASVTAMGPMGAYGVLLPQRAPKQPSTGTP</sequence>
<keyword evidence="1" id="KW-1133">Transmembrane helix</keyword>